<dbReference type="Proteomes" id="UP001610563">
    <property type="component" value="Unassembled WGS sequence"/>
</dbReference>
<evidence type="ECO:0000256" key="1">
    <source>
        <dbReference type="SAM" id="MobiDB-lite"/>
    </source>
</evidence>
<organism evidence="3 4">
    <name type="scientific">Aspergillus keveii</name>
    <dbReference type="NCBI Taxonomy" id="714993"/>
    <lineage>
        <taxon>Eukaryota</taxon>
        <taxon>Fungi</taxon>
        <taxon>Dikarya</taxon>
        <taxon>Ascomycota</taxon>
        <taxon>Pezizomycotina</taxon>
        <taxon>Eurotiomycetes</taxon>
        <taxon>Eurotiomycetidae</taxon>
        <taxon>Eurotiales</taxon>
        <taxon>Aspergillaceae</taxon>
        <taxon>Aspergillus</taxon>
        <taxon>Aspergillus subgen. Nidulantes</taxon>
    </lineage>
</organism>
<dbReference type="Gene3D" id="1.20.1280.140">
    <property type="match status" value="1"/>
</dbReference>
<feature type="region of interest" description="Disordered" evidence="1">
    <location>
        <begin position="184"/>
        <end position="203"/>
    </location>
</feature>
<dbReference type="InterPro" id="IPR021054">
    <property type="entry name" value="Cell_wall_mannoprotein_1"/>
</dbReference>
<protein>
    <recommendedName>
        <fullName evidence="5">Antigenic cell wall galactomannoprotein</fullName>
    </recommendedName>
</protein>
<dbReference type="PANTHER" id="PTHR38123:SF6">
    <property type="entry name" value="CELL WALL SERINE-THREONINE-RICH GALACTOMANNOPROTEIN MP1 (AFU_ORTHOLOGUE AFUA_4G03240)"/>
    <property type="match status" value="1"/>
</dbReference>
<reference evidence="3 4" key="1">
    <citation type="submission" date="2024-07" db="EMBL/GenBank/DDBJ databases">
        <title>Section-level genome sequencing and comparative genomics of Aspergillus sections Usti and Cavernicolus.</title>
        <authorList>
            <consortium name="Lawrence Berkeley National Laboratory"/>
            <person name="Nybo J.L."/>
            <person name="Vesth T.C."/>
            <person name="Theobald S."/>
            <person name="Frisvad J.C."/>
            <person name="Larsen T.O."/>
            <person name="Kjaerboelling I."/>
            <person name="Rothschild-Mancinelli K."/>
            <person name="Lyhne E.K."/>
            <person name="Kogle M.E."/>
            <person name="Barry K."/>
            <person name="Clum A."/>
            <person name="Na H."/>
            <person name="Ledsgaard L."/>
            <person name="Lin J."/>
            <person name="Lipzen A."/>
            <person name="Kuo A."/>
            <person name="Riley R."/>
            <person name="Mondo S."/>
            <person name="Labutti K."/>
            <person name="Haridas S."/>
            <person name="Pangalinan J."/>
            <person name="Salamov A.A."/>
            <person name="Simmons B.A."/>
            <person name="Magnuson J.K."/>
            <person name="Chen J."/>
            <person name="Drula E."/>
            <person name="Henrissat B."/>
            <person name="Wiebenga A."/>
            <person name="Lubbers R.J."/>
            <person name="Gomes A.C."/>
            <person name="Makela M.R."/>
            <person name="Stajich J."/>
            <person name="Grigoriev I.V."/>
            <person name="Mortensen U.H."/>
            <person name="De Vries R.P."/>
            <person name="Baker S.E."/>
            <person name="Andersen M.R."/>
        </authorList>
    </citation>
    <scope>NUCLEOTIDE SEQUENCE [LARGE SCALE GENOMIC DNA]</scope>
    <source>
        <strain evidence="3 4">CBS 209.92</strain>
    </source>
</reference>
<proteinExistence type="predicted"/>
<dbReference type="Pfam" id="PF12296">
    <property type="entry name" value="HsbA"/>
    <property type="match status" value="1"/>
</dbReference>
<comment type="caution">
    <text evidence="3">The sequence shown here is derived from an EMBL/GenBank/DDBJ whole genome shotgun (WGS) entry which is preliminary data.</text>
</comment>
<accession>A0ABR4G933</accession>
<name>A0ABR4G933_9EURO</name>
<dbReference type="PANTHER" id="PTHR38123">
    <property type="entry name" value="CELL WALL SERINE-THREONINE-RICH GALACTOMANNOPROTEIN MP1 (AFU_ORTHOLOGUE AFUA_4G03240)"/>
    <property type="match status" value="1"/>
</dbReference>
<keyword evidence="2" id="KW-0732">Signal</keyword>
<feature type="chain" id="PRO_5046820182" description="Antigenic cell wall galactomannoprotein" evidence="2">
    <location>
        <begin position="25"/>
        <end position="215"/>
    </location>
</feature>
<evidence type="ECO:0008006" key="5">
    <source>
        <dbReference type="Google" id="ProtNLM"/>
    </source>
</evidence>
<evidence type="ECO:0000313" key="3">
    <source>
        <dbReference type="EMBL" id="KAL2795529.1"/>
    </source>
</evidence>
<feature type="signal peptide" evidence="2">
    <location>
        <begin position="1"/>
        <end position="24"/>
    </location>
</feature>
<dbReference type="EMBL" id="JBFTWV010000034">
    <property type="protein sequence ID" value="KAL2795529.1"/>
    <property type="molecule type" value="Genomic_DNA"/>
</dbReference>
<sequence length="215" mass="22965">MRLSITLPVLRLFFLSIWTYTATANGSLVHRQSDNSAVSILEDITTDVLALNYLLSRYESGDSVSTLESGFRDVISAVETGASVLEDLPGISISEATSLGDAAESLQLQISLASDTIITLKPRLVQAGDAGTIKARLEEFDEAATGLMAVFVSKFPDELDVSAAFLDTIIDPIAEAVEAYEDVEADSSSIQSETASDDDGADSGQVPLVLYWNTF</sequence>
<gene>
    <name evidence="3" type="ORF">BJX66DRAFT_301833</name>
</gene>
<evidence type="ECO:0000313" key="4">
    <source>
        <dbReference type="Proteomes" id="UP001610563"/>
    </source>
</evidence>
<keyword evidence="4" id="KW-1185">Reference proteome</keyword>
<evidence type="ECO:0000256" key="2">
    <source>
        <dbReference type="SAM" id="SignalP"/>
    </source>
</evidence>